<dbReference type="EMBL" id="JBBKZU010000001">
    <property type="protein sequence ID" value="MEJ8810247.1"/>
    <property type="molecule type" value="Genomic_DNA"/>
</dbReference>
<sequence>MAQACVQPIQISLDFRKDSVELDSEQIVRLANWLADLRTRAQYEEADVEGVADESAANGQELAAGRAEAATKALRALYAGLPVRVMSRTYPRTTATSKTDYAAIQLYPREVPDCPNPVPVR</sequence>
<dbReference type="SUPFAM" id="SSF103088">
    <property type="entry name" value="OmpA-like"/>
    <property type="match status" value="1"/>
</dbReference>
<proteinExistence type="predicted"/>
<organism evidence="1 2">
    <name type="scientific">Variovorax ureilyticus</name>
    <dbReference type="NCBI Taxonomy" id="1836198"/>
    <lineage>
        <taxon>Bacteria</taxon>
        <taxon>Pseudomonadati</taxon>
        <taxon>Pseudomonadota</taxon>
        <taxon>Betaproteobacteria</taxon>
        <taxon>Burkholderiales</taxon>
        <taxon>Comamonadaceae</taxon>
        <taxon>Variovorax</taxon>
    </lineage>
</organism>
<protein>
    <recommendedName>
        <fullName evidence="3">OmpA family protein</fullName>
    </recommendedName>
</protein>
<comment type="caution">
    <text evidence="1">The sequence shown here is derived from an EMBL/GenBank/DDBJ whole genome shotgun (WGS) entry which is preliminary data.</text>
</comment>
<keyword evidence="2" id="KW-1185">Reference proteome</keyword>
<accession>A0ABU8V9B1</accession>
<dbReference type="RefSeq" id="WP_340355541.1">
    <property type="nucleotide sequence ID" value="NZ_JBBKZU010000001.1"/>
</dbReference>
<dbReference type="Proteomes" id="UP001365846">
    <property type="component" value="Unassembled WGS sequence"/>
</dbReference>
<gene>
    <name evidence="1" type="ORF">WKW77_04160</name>
</gene>
<reference evidence="1 2" key="1">
    <citation type="submission" date="2024-03" db="EMBL/GenBank/DDBJ databases">
        <title>Novel species of the genus Variovorax.</title>
        <authorList>
            <person name="Liu Q."/>
            <person name="Xin Y.-H."/>
        </authorList>
    </citation>
    <scope>NUCLEOTIDE SEQUENCE [LARGE SCALE GENOMIC DNA]</scope>
    <source>
        <strain evidence="1 2">KACC 18899</strain>
    </source>
</reference>
<evidence type="ECO:0000313" key="1">
    <source>
        <dbReference type="EMBL" id="MEJ8810247.1"/>
    </source>
</evidence>
<name>A0ABU8V9B1_9BURK</name>
<dbReference type="InterPro" id="IPR036737">
    <property type="entry name" value="OmpA-like_sf"/>
</dbReference>
<evidence type="ECO:0000313" key="2">
    <source>
        <dbReference type="Proteomes" id="UP001365846"/>
    </source>
</evidence>
<evidence type="ECO:0008006" key="3">
    <source>
        <dbReference type="Google" id="ProtNLM"/>
    </source>
</evidence>